<dbReference type="RefSeq" id="WP_084274101.1">
    <property type="nucleotide sequence ID" value="NZ_CAJTAP010000001.1"/>
</dbReference>
<accession>A0A1Z2XH58</accession>
<dbReference type="KEGG" id="pary:A4V02_10700"/>
<reference evidence="5" key="1">
    <citation type="submission" date="2016-04" db="EMBL/GenBank/DDBJ databases">
        <title>Complete Genome Sequences of Twelve Strains of a Stable Defined Moderately Diverse Mouse Microbiota 2 (sDMDMm2).</title>
        <authorList>
            <person name="Uchimura Y."/>
            <person name="Wyss M."/>
            <person name="Brugiroux S."/>
            <person name="Limenitakis J.P."/>
            <person name="Stecher B."/>
            <person name="McCoy K.D."/>
            <person name="Macpherson A.J."/>
        </authorList>
    </citation>
    <scope>NUCLEOTIDE SEQUENCE [LARGE SCALE GENOMIC DNA]</scope>
    <source>
        <strain evidence="5">YL27</strain>
    </source>
</reference>
<dbReference type="GeneID" id="65537339"/>
<evidence type="ECO:0000313" key="5">
    <source>
        <dbReference type="Proteomes" id="UP000186351"/>
    </source>
</evidence>
<dbReference type="PANTHER" id="PTHR42915">
    <property type="entry name" value="HYPOTHETICAL 460 KDA PROTEIN IN FEUA-SIGW INTERGENIC REGION [PRECURSOR]"/>
    <property type="match status" value="1"/>
</dbReference>
<keyword evidence="5" id="KW-1185">Reference proteome</keyword>
<evidence type="ECO:0000256" key="1">
    <source>
        <dbReference type="SAM" id="Phobius"/>
    </source>
</evidence>
<feature type="domain" description="Peptidoglycan beta-N-acetylmuramidase NamZ N-terminal" evidence="2">
    <location>
        <begin position="53"/>
        <end position="253"/>
    </location>
</feature>
<protein>
    <recommendedName>
        <fullName evidence="6">DUF1343 domain-containing protein</fullName>
    </recommendedName>
</protein>
<evidence type="ECO:0000259" key="3">
    <source>
        <dbReference type="Pfam" id="PF20732"/>
    </source>
</evidence>
<sequence>MNILRQLFIVNVGFILSIVALFLFGMIPANATEVTVGGARTEIYAPMLSGKKVALLSNHTGILPDGRHTLDAMLGAGVKVTRLLSPEHGFRGTADAGEHVSAGIDAPTGLPVVSLYTGGSTGLPQGALDGIDAVAIDLQDVGVRFYTYHITMIKVMEGAAKAGIPVIVMDRPNPLGWIVDGPVLDMKLRSGVGRLPIPVVHGMTMGELALAANGEGWLDGNLKCDLTVVPCLDYTHATRYNLPVAPSPNLRSTKAIGLYPSLCLMEGTTASVGRGTDSPFTIYGHPDMEPRGFSFTPRSMPGAKQPPHLGKVCQGVDLRGISDADALNTGFDPAYVIDAYSHMQRGADKFFSRFFDKLAGNASIRRMILLGTPADKIRDSWADEVYRFKQLRHKYLLYPEK</sequence>
<feature type="domain" description="Peptidoglycan beta-N-acetylmuramidase NamZ C-terminal" evidence="3">
    <location>
        <begin position="258"/>
        <end position="398"/>
    </location>
</feature>
<evidence type="ECO:0000259" key="2">
    <source>
        <dbReference type="Pfam" id="PF07075"/>
    </source>
</evidence>
<dbReference type="GO" id="GO:0033922">
    <property type="term" value="F:peptidoglycan beta-N-acetylmuramidase activity"/>
    <property type="evidence" value="ECO:0007669"/>
    <property type="project" value="InterPro"/>
</dbReference>
<dbReference type="InterPro" id="IPR048502">
    <property type="entry name" value="NamZ_N"/>
</dbReference>
<evidence type="ECO:0008006" key="6">
    <source>
        <dbReference type="Google" id="ProtNLM"/>
    </source>
</evidence>
<name>A0A1B1SBI8_9BACT</name>
<feature type="transmembrane region" description="Helical" evidence="1">
    <location>
        <begin position="7"/>
        <end position="27"/>
    </location>
</feature>
<proteinExistence type="predicted"/>
<organism evidence="4 5">
    <name type="scientific">Muribaculum intestinale</name>
    <dbReference type="NCBI Taxonomy" id="1796646"/>
    <lineage>
        <taxon>Bacteria</taxon>
        <taxon>Pseudomonadati</taxon>
        <taxon>Bacteroidota</taxon>
        <taxon>Bacteroidia</taxon>
        <taxon>Bacteroidales</taxon>
        <taxon>Muribaculaceae</taxon>
        <taxon>Muribaculum</taxon>
    </lineage>
</organism>
<dbReference type="Pfam" id="PF07075">
    <property type="entry name" value="NamZ_N"/>
    <property type="match status" value="1"/>
</dbReference>
<dbReference type="PIRSF" id="PIRSF016719">
    <property type="entry name" value="UCP016719"/>
    <property type="match status" value="1"/>
</dbReference>
<dbReference type="InterPro" id="IPR048503">
    <property type="entry name" value="NamZ_C"/>
</dbReference>
<dbReference type="InterPro" id="IPR008302">
    <property type="entry name" value="NamZ"/>
</dbReference>
<dbReference type="PANTHER" id="PTHR42915:SF1">
    <property type="entry name" value="PEPTIDOGLYCAN BETA-N-ACETYLMURAMIDASE NAMZ"/>
    <property type="match status" value="1"/>
</dbReference>
<dbReference type="STRING" id="1796646.A4V02_10700"/>
<dbReference type="AlphaFoldDB" id="A0A1B1SBI8"/>
<accession>A0A1B1SBI8</accession>
<gene>
    <name evidence="4" type="ORF">A4V02_10700</name>
</gene>
<evidence type="ECO:0000313" key="4">
    <source>
        <dbReference type="EMBL" id="ANU64128.2"/>
    </source>
</evidence>
<dbReference type="Proteomes" id="UP000186351">
    <property type="component" value="Chromosome"/>
</dbReference>
<dbReference type="Gene3D" id="3.40.50.12170">
    <property type="entry name" value="Uncharacterised protein PF07075, DUF1343"/>
    <property type="match status" value="1"/>
</dbReference>
<dbReference type="EMBL" id="CP015402">
    <property type="protein sequence ID" value="ANU64128.2"/>
    <property type="molecule type" value="Genomic_DNA"/>
</dbReference>
<dbReference type="Gene3D" id="3.90.1150.140">
    <property type="match status" value="1"/>
</dbReference>
<keyword evidence="1" id="KW-0812">Transmembrane</keyword>
<keyword evidence="1" id="KW-0472">Membrane</keyword>
<dbReference type="Pfam" id="PF20732">
    <property type="entry name" value="NamZ_C"/>
    <property type="match status" value="1"/>
</dbReference>
<keyword evidence="1" id="KW-1133">Transmembrane helix</keyword>